<feature type="chain" id="PRO_5043674582" evidence="2">
    <location>
        <begin position="21"/>
        <end position="418"/>
    </location>
</feature>
<feature type="signal peptide" evidence="2">
    <location>
        <begin position="1"/>
        <end position="20"/>
    </location>
</feature>
<evidence type="ECO:0000313" key="3">
    <source>
        <dbReference type="EMBL" id="GIX65442.1"/>
    </source>
</evidence>
<accession>A0AAV4M0L9</accession>
<comment type="caution">
    <text evidence="3">The sequence shown here is derived from an EMBL/GenBank/DDBJ whole genome shotgun (WGS) entry which is preliminary data.</text>
</comment>
<dbReference type="RefSeq" id="XP_067717511.1">
    <property type="nucleotide sequence ID" value="XM_067861410.1"/>
</dbReference>
<name>A0AAV4M0L9_BABCB</name>
<evidence type="ECO:0000256" key="1">
    <source>
        <dbReference type="SAM" id="Coils"/>
    </source>
</evidence>
<evidence type="ECO:0000256" key="2">
    <source>
        <dbReference type="SAM" id="SignalP"/>
    </source>
</evidence>
<gene>
    <name evidence="3" type="ORF">BcabD6B2_48770</name>
</gene>
<keyword evidence="4" id="KW-1185">Reference proteome</keyword>
<keyword evidence="1" id="KW-0175">Coiled coil</keyword>
<dbReference type="GeneID" id="94196923"/>
<organism evidence="3 4">
    <name type="scientific">Babesia caballi</name>
    <dbReference type="NCBI Taxonomy" id="5871"/>
    <lineage>
        <taxon>Eukaryota</taxon>
        <taxon>Sar</taxon>
        <taxon>Alveolata</taxon>
        <taxon>Apicomplexa</taxon>
        <taxon>Aconoidasida</taxon>
        <taxon>Piroplasmida</taxon>
        <taxon>Babesiidae</taxon>
        <taxon>Babesia</taxon>
    </lineage>
</organism>
<protein>
    <submittedName>
        <fullName evidence="3">Signal peptide containing protein</fullName>
    </submittedName>
</protein>
<evidence type="ECO:0000313" key="4">
    <source>
        <dbReference type="Proteomes" id="UP001497744"/>
    </source>
</evidence>
<dbReference type="Proteomes" id="UP001497744">
    <property type="component" value="Unassembled WGS sequence"/>
</dbReference>
<feature type="coiled-coil region" evidence="1">
    <location>
        <begin position="271"/>
        <end position="306"/>
    </location>
</feature>
<proteinExistence type="predicted"/>
<sequence length="418" mass="45088">MMLPLVCVANLLVFCLSSSAAELGRQESPSEAIEDFEAVVAVEDTIVDKNEDAANEAGDFDGFEYSRDLRNAAAGKAAMDPEKVYTAQAMLPVGEMLVLATASGCTLLRDPEEETPGKVEALEFSFRIADLEDCAKVTESIVNSLQEEIVAEWANLGGGSVDGGIASSTRLHDIGMRRGNRSSETTSADTSEFTLGIQDLANAFLATNLEMKVIPTTADGVVVMHFDIADNTSAREITQMLSNVDPDKLKELGEAIKEANDKIMNASPEEMQKMEEELKVLLERNNEEARQRVENGKSVLEELSTEGIAEIECSSLALEDCGAVSKCGMVKLNGEKVCAVAPNTIFLLMETGCGLQSKAGLMSVVRDLVGSGLMTEATHQTLRESFDLGKICNAIVHTYMSANIAETEHHEAKRSFEL</sequence>
<dbReference type="EMBL" id="BPLF01000004">
    <property type="protein sequence ID" value="GIX65442.1"/>
    <property type="molecule type" value="Genomic_DNA"/>
</dbReference>
<keyword evidence="2" id="KW-0732">Signal</keyword>
<reference evidence="3 4" key="1">
    <citation type="submission" date="2021-06" db="EMBL/GenBank/DDBJ databases">
        <title>Genome sequence of Babesia caballi.</title>
        <authorList>
            <person name="Yamagishi J."/>
            <person name="Kidaka T."/>
            <person name="Ochi A."/>
        </authorList>
    </citation>
    <scope>NUCLEOTIDE SEQUENCE [LARGE SCALE GENOMIC DNA]</scope>
    <source>
        <strain evidence="3">USDA-D6B2</strain>
    </source>
</reference>
<dbReference type="AlphaFoldDB" id="A0AAV4M0L9"/>